<keyword evidence="4" id="KW-1133">Transmembrane helix</keyword>
<evidence type="ECO:0000256" key="7">
    <source>
        <dbReference type="ARBA" id="ARBA00023286"/>
    </source>
</evidence>
<evidence type="ECO:0000259" key="10">
    <source>
        <dbReference type="PROSITE" id="PS50042"/>
    </source>
</evidence>
<dbReference type="GO" id="GO:0016020">
    <property type="term" value="C:membrane"/>
    <property type="evidence" value="ECO:0007669"/>
    <property type="project" value="UniProtKB-SubCell"/>
</dbReference>
<evidence type="ECO:0000313" key="11">
    <source>
        <dbReference type="EMBL" id="KAK6191285.1"/>
    </source>
</evidence>
<dbReference type="InterPro" id="IPR018490">
    <property type="entry name" value="cNMP-bd_dom_sf"/>
</dbReference>
<feature type="region of interest" description="Disordered" evidence="9">
    <location>
        <begin position="398"/>
        <end position="439"/>
    </location>
</feature>
<evidence type="ECO:0000256" key="5">
    <source>
        <dbReference type="ARBA" id="ARBA00023065"/>
    </source>
</evidence>
<organism evidence="11 12">
    <name type="scientific">Patella caerulea</name>
    <name type="common">Rayed Mediterranean limpet</name>
    <dbReference type="NCBI Taxonomy" id="87958"/>
    <lineage>
        <taxon>Eukaryota</taxon>
        <taxon>Metazoa</taxon>
        <taxon>Spiralia</taxon>
        <taxon>Lophotrochozoa</taxon>
        <taxon>Mollusca</taxon>
        <taxon>Gastropoda</taxon>
        <taxon>Patellogastropoda</taxon>
        <taxon>Patelloidea</taxon>
        <taxon>Patellidae</taxon>
        <taxon>Patella</taxon>
    </lineage>
</organism>
<evidence type="ECO:0000256" key="4">
    <source>
        <dbReference type="ARBA" id="ARBA00022989"/>
    </source>
</evidence>
<feature type="compositionally biased region" description="Polar residues" evidence="9">
    <location>
        <begin position="226"/>
        <end position="235"/>
    </location>
</feature>
<evidence type="ECO:0000256" key="6">
    <source>
        <dbReference type="ARBA" id="ARBA00023136"/>
    </source>
</evidence>
<dbReference type="SMART" id="SM00100">
    <property type="entry name" value="cNMP"/>
    <property type="match status" value="1"/>
</dbReference>
<gene>
    <name evidence="11" type="ORF">SNE40_003015</name>
</gene>
<dbReference type="InterPro" id="IPR014710">
    <property type="entry name" value="RmlC-like_jellyroll"/>
</dbReference>
<dbReference type="InterPro" id="IPR000595">
    <property type="entry name" value="cNMP-bd_dom"/>
</dbReference>
<keyword evidence="6" id="KW-0472">Membrane</keyword>
<evidence type="ECO:0000256" key="8">
    <source>
        <dbReference type="ARBA" id="ARBA00023303"/>
    </source>
</evidence>
<evidence type="ECO:0000313" key="12">
    <source>
        <dbReference type="Proteomes" id="UP001347796"/>
    </source>
</evidence>
<dbReference type="AlphaFoldDB" id="A0AAN8Q4D2"/>
<keyword evidence="5" id="KW-0406">Ion transport</keyword>
<sequence length="605" mass="67224">MSTHNVPHDLQKRVQRWYDYVWSRGRLNGADINSLGLLPDKLKTELAIHVNLETLKKVTIFQECQPEFLHDLVLKMKAYIFTPGDLICRRGEVAREMFIVADGLVEIISESGTVLKQMGAGDFFGEIGILNLDGGINRRTADVRSVGYSELFVLSREDVLGALKDHPDAESIIRDYGQRRLREIEAHRNKVKPLQHHQNPIVRNNLLSTLRNMSPKVRRAGPHSPNDANSAKSNNVFTYPGEDDIKCVQVEAGVLHRVYGGIRRLFHRKVRRQKTGDDSEGRIVWSSVEEGRPKTIRFSSSDQCGKRESGNTIANAIQQKLSNKPSGYEAVNTEDHDSDTTSCGPEHDTSSTKLLLKSDASKVIKPSDLIFIRKDILTKRQNMGFRSYSVENAPLETVESGDDYSSGPSSARASRQSSRSPTASPTSSPSLVRSLTGPSVKPSFNCSKLSNAASPVGLPALSSRESSASPPPPVKPENFRPIKPTQDSKAMSTVSNSNSLLDKNQEEFYKMQAAEIKQLRNTMESKLDDMKNIYKQGLERIDRLASVQENMVKLLSQTMQEIQNKQSSTAVTSESTPKPATVTPEKMEQEKPAFQDSEAEATTSL</sequence>
<feature type="region of interest" description="Disordered" evidence="9">
    <location>
        <begin position="322"/>
        <end position="351"/>
    </location>
</feature>
<evidence type="ECO:0000256" key="1">
    <source>
        <dbReference type="ARBA" id="ARBA00004141"/>
    </source>
</evidence>
<dbReference type="InterPro" id="IPR018488">
    <property type="entry name" value="cNMP-bd_CS"/>
</dbReference>
<feature type="region of interest" description="Disordered" evidence="9">
    <location>
        <begin position="456"/>
        <end position="496"/>
    </location>
</feature>
<comment type="subcellular location">
    <subcellularLocation>
        <location evidence="1">Membrane</location>
        <topology evidence="1">Multi-pass membrane protein</topology>
    </subcellularLocation>
</comment>
<dbReference type="Gene3D" id="1.10.287.630">
    <property type="entry name" value="Helix hairpin bin"/>
    <property type="match status" value="1"/>
</dbReference>
<accession>A0AAN8Q4D2</accession>
<feature type="domain" description="Cyclic nucleotide-binding" evidence="10">
    <location>
        <begin position="60"/>
        <end position="157"/>
    </location>
</feature>
<feature type="region of interest" description="Disordered" evidence="9">
    <location>
        <begin position="216"/>
        <end position="235"/>
    </location>
</feature>
<keyword evidence="2" id="KW-0813">Transport</keyword>
<dbReference type="PROSITE" id="PS00889">
    <property type="entry name" value="CNMP_BINDING_2"/>
    <property type="match status" value="1"/>
</dbReference>
<dbReference type="PANTHER" id="PTHR45638">
    <property type="entry name" value="CYCLIC NUCLEOTIDE-GATED CATION CHANNEL SUBUNIT A"/>
    <property type="match status" value="1"/>
</dbReference>
<keyword evidence="7" id="KW-1071">Ligand-gated ion channel</keyword>
<dbReference type="CDD" id="cd00038">
    <property type="entry name" value="CAP_ED"/>
    <property type="match status" value="1"/>
</dbReference>
<comment type="caution">
    <text evidence="11">The sequence shown here is derived from an EMBL/GenBank/DDBJ whole genome shotgun (WGS) entry which is preliminary data.</text>
</comment>
<feature type="region of interest" description="Disordered" evidence="9">
    <location>
        <begin position="562"/>
        <end position="605"/>
    </location>
</feature>
<dbReference type="EMBL" id="JAZGQO010000002">
    <property type="protein sequence ID" value="KAK6191285.1"/>
    <property type="molecule type" value="Genomic_DNA"/>
</dbReference>
<feature type="compositionally biased region" description="Low complexity" evidence="9">
    <location>
        <begin position="458"/>
        <end position="468"/>
    </location>
</feature>
<feature type="compositionally biased region" description="Basic and acidic residues" evidence="9">
    <location>
        <begin position="333"/>
        <end position="350"/>
    </location>
</feature>
<dbReference type="PROSITE" id="PS00888">
    <property type="entry name" value="CNMP_BINDING_1"/>
    <property type="match status" value="1"/>
</dbReference>
<dbReference type="Proteomes" id="UP001347796">
    <property type="component" value="Unassembled WGS sequence"/>
</dbReference>
<dbReference type="GO" id="GO:0005221">
    <property type="term" value="F:intracellularly cyclic nucleotide-activated monoatomic cation channel activity"/>
    <property type="evidence" value="ECO:0007669"/>
    <property type="project" value="InterPro"/>
</dbReference>
<evidence type="ECO:0000256" key="3">
    <source>
        <dbReference type="ARBA" id="ARBA00022692"/>
    </source>
</evidence>
<dbReference type="PANTHER" id="PTHR45638:SF7">
    <property type="entry name" value="CYCLIC NUCLEOTIDE-GATED ION CHANNEL-LIKE, ISOFORM E"/>
    <property type="match status" value="1"/>
</dbReference>
<reference evidence="11 12" key="1">
    <citation type="submission" date="2024-01" db="EMBL/GenBank/DDBJ databases">
        <title>The genome of the rayed Mediterranean limpet Patella caerulea (Linnaeus, 1758).</title>
        <authorList>
            <person name="Anh-Thu Weber A."/>
            <person name="Halstead-Nussloch G."/>
        </authorList>
    </citation>
    <scope>NUCLEOTIDE SEQUENCE [LARGE SCALE GENOMIC DNA]</scope>
    <source>
        <strain evidence="11">AATW-2023a</strain>
        <tissue evidence="11">Whole specimen</tissue>
    </source>
</reference>
<feature type="compositionally biased region" description="Low complexity" evidence="9">
    <location>
        <begin position="405"/>
        <end position="430"/>
    </location>
</feature>
<keyword evidence="3" id="KW-0812">Transmembrane</keyword>
<proteinExistence type="predicted"/>
<evidence type="ECO:0000256" key="2">
    <source>
        <dbReference type="ARBA" id="ARBA00022448"/>
    </source>
</evidence>
<dbReference type="Gene3D" id="2.60.120.10">
    <property type="entry name" value="Jelly Rolls"/>
    <property type="match status" value="1"/>
</dbReference>
<feature type="compositionally biased region" description="Polar residues" evidence="9">
    <location>
        <begin position="485"/>
        <end position="496"/>
    </location>
</feature>
<dbReference type="SUPFAM" id="SSF51206">
    <property type="entry name" value="cAMP-binding domain-like"/>
    <property type="match status" value="1"/>
</dbReference>
<protein>
    <recommendedName>
        <fullName evidence="10">Cyclic nucleotide-binding domain-containing protein</fullName>
    </recommendedName>
</protein>
<feature type="compositionally biased region" description="Polar residues" evidence="9">
    <location>
        <begin position="562"/>
        <end position="578"/>
    </location>
</feature>
<evidence type="ECO:0000256" key="9">
    <source>
        <dbReference type="SAM" id="MobiDB-lite"/>
    </source>
</evidence>
<keyword evidence="8" id="KW-0407">Ion channel</keyword>
<dbReference type="InterPro" id="IPR050866">
    <property type="entry name" value="CNG_cation_channel"/>
</dbReference>
<dbReference type="PROSITE" id="PS50042">
    <property type="entry name" value="CNMP_BINDING_3"/>
    <property type="match status" value="1"/>
</dbReference>
<name>A0AAN8Q4D2_PATCE</name>
<dbReference type="Pfam" id="PF00027">
    <property type="entry name" value="cNMP_binding"/>
    <property type="match status" value="1"/>
</dbReference>
<dbReference type="GO" id="GO:0044877">
    <property type="term" value="F:protein-containing complex binding"/>
    <property type="evidence" value="ECO:0007669"/>
    <property type="project" value="TreeGrafter"/>
</dbReference>
<keyword evidence="12" id="KW-1185">Reference proteome</keyword>